<dbReference type="SMART" id="SM00855">
    <property type="entry name" value="PGAM"/>
    <property type="match status" value="1"/>
</dbReference>
<dbReference type="AlphaFoldDB" id="A0A4Q0PAS5"/>
<dbReference type="Proteomes" id="UP000289238">
    <property type="component" value="Unassembled WGS sequence"/>
</dbReference>
<dbReference type="OrthoDB" id="9810154at2"/>
<dbReference type="RefSeq" id="WP_128757171.1">
    <property type="nucleotide sequence ID" value="NZ_QOVM01000002.1"/>
</dbReference>
<protein>
    <submittedName>
        <fullName evidence="1">Phosphohistidine phosphatase</fullName>
    </submittedName>
</protein>
<dbReference type="SUPFAM" id="SSF53254">
    <property type="entry name" value="Phosphoglycerate mutase-like"/>
    <property type="match status" value="1"/>
</dbReference>
<keyword evidence="2" id="KW-1185">Reference proteome</keyword>
<dbReference type="Gene3D" id="3.40.50.1240">
    <property type="entry name" value="Phosphoglycerate mutase-like"/>
    <property type="match status" value="1"/>
</dbReference>
<accession>A0A4Q0PAS5</accession>
<dbReference type="EMBL" id="QOVM01000002">
    <property type="protein sequence ID" value="RXG23661.1"/>
    <property type="molecule type" value="Genomic_DNA"/>
</dbReference>
<organism evidence="1 2">
    <name type="scientific">Leeuwenhoekiella aequorea</name>
    <dbReference type="NCBI Taxonomy" id="283736"/>
    <lineage>
        <taxon>Bacteria</taxon>
        <taxon>Pseudomonadati</taxon>
        <taxon>Bacteroidota</taxon>
        <taxon>Flavobacteriia</taxon>
        <taxon>Flavobacteriales</taxon>
        <taxon>Flavobacteriaceae</taxon>
        <taxon>Leeuwenhoekiella</taxon>
    </lineage>
</organism>
<gene>
    <name evidence="1" type="ORF">DSM00_1277</name>
</gene>
<proteinExistence type="predicted"/>
<evidence type="ECO:0000313" key="2">
    <source>
        <dbReference type="Proteomes" id="UP000289238"/>
    </source>
</evidence>
<comment type="caution">
    <text evidence="1">The sequence shown here is derived from an EMBL/GenBank/DDBJ whole genome shotgun (WGS) entry which is preliminary data.</text>
</comment>
<dbReference type="InterPro" id="IPR013078">
    <property type="entry name" value="His_Pase_superF_clade-1"/>
</dbReference>
<dbReference type="CDD" id="cd07067">
    <property type="entry name" value="HP_PGM_like"/>
    <property type="match status" value="1"/>
</dbReference>
<name>A0A4Q0PAS5_9FLAO</name>
<reference evidence="1 2" key="1">
    <citation type="submission" date="2018-07" db="EMBL/GenBank/DDBJ databases">
        <title>Leeuwenhoekiella genomics.</title>
        <authorList>
            <person name="Tahon G."/>
            <person name="Willems A."/>
        </authorList>
    </citation>
    <scope>NUCLEOTIDE SEQUENCE [LARGE SCALE GENOMIC DNA]</scope>
    <source>
        <strain evidence="1 2">LMG 22550</strain>
    </source>
</reference>
<dbReference type="PANTHER" id="PTHR47623:SF1">
    <property type="entry name" value="OS09G0287300 PROTEIN"/>
    <property type="match status" value="1"/>
</dbReference>
<dbReference type="Pfam" id="PF00300">
    <property type="entry name" value="His_Phos_1"/>
    <property type="match status" value="1"/>
</dbReference>
<evidence type="ECO:0000313" key="1">
    <source>
        <dbReference type="EMBL" id="RXG23661.1"/>
    </source>
</evidence>
<dbReference type="InterPro" id="IPR029033">
    <property type="entry name" value="His_PPase_superfam"/>
</dbReference>
<dbReference type="PANTHER" id="PTHR47623">
    <property type="entry name" value="OS09G0287300 PROTEIN"/>
    <property type="match status" value="1"/>
</dbReference>
<sequence>MKTLYLIRHAKSSWEFDLDDHMRPLNQKGLEDATKMGVYIREKIQIPQRIVSSDAVRAKSTAVLYLKELGIPEEKLELDNRLYDFTGNKLHTVIKSCDNRIDRLMIFGHNNALTYWVNQYGDKQVDNVSTAAFTAITFDVDDWSKIQKGQTILYVKPKHIN</sequence>